<feature type="compositionally biased region" description="Polar residues" evidence="5">
    <location>
        <begin position="99"/>
        <end position="117"/>
    </location>
</feature>
<dbReference type="HOGENOM" id="CLU_000935_1_1_1"/>
<dbReference type="GO" id="GO:0005096">
    <property type="term" value="F:GTPase activator activity"/>
    <property type="evidence" value="ECO:0007669"/>
    <property type="project" value="InterPro"/>
</dbReference>
<feature type="region of interest" description="Disordered" evidence="5">
    <location>
        <begin position="1456"/>
        <end position="1508"/>
    </location>
</feature>
<feature type="compositionally biased region" description="Low complexity" evidence="5">
    <location>
        <begin position="39"/>
        <end position="49"/>
    </location>
</feature>
<dbReference type="GO" id="GO:1990130">
    <property type="term" value="C:GATOR1 complex"/>
    <property type="evidence" value="ECO:0007669"/>
    <property type="project" value="TreeGrafter"/>
</dbReference>
<name>A0A059JCD8_TRIIM</name>
<evidence type="ECO:0000256" key="2">
    <source>
        <dbReference type="ARBA" id="ARBA00005643"/>
    </source>
</evidence>
<dbReference type="InterPro" id="IPR036388">
    <property type="entry name" value="WH-like_DNA-bd_sf"/>
</dbReference>
<keyword evidence="8" id="KW-1185">Reference proteome</keyword>
<feature type="region of interest" description="Disordered" evidence="5">
    <location>
        <begin position="691"/>
        <end position="723"/>
    </location>
</feature>
<evidence type="ECO:0000259" key="6">
    <source>
        <dbReference type="PROSITE" id="PS50186"/>
    </source>
</evidence>
<feature type="domain" description="DEP" evidence="6">
    <location>
        <begin position="1366"/>
        <end position="1441"/>
    </location>
</feature>
<reference evidence="7 8" key="1">
    <citation type="submission" date="2014-02" db="EMBL/GenBank/DDBJ databases">
        <title>The Genome Sequence of Trichophyton interdigitale MR816.</title>
        <authorList>
            <consortium name="The Broad Institute Genomics Platform"/>
            <person name="Cuomo C.A."/>
            <person name="White T.C."/>
            <person name="Graser Y."/>
            <person name="Martinez-Rossi N."/>
            <person name="Heitman J."/>
            <person name="Young S.K."/>
            <person name="Zeng Q."/>
            <person name="Gargeya S."/>
            <person name="Abouelleil A."/>
            <person name="Alvarado L."/>
            <person name="Chapman S.B."/>
            <person name="Gainer-Dewar J."/>
            <person name="Goldberg J."/>
            <person name="Griggs A."/>
            <person name="Gujja S."/>
            <person name="Hansen M."/>
            <person name="Howarth C."/>
            <person name="Imamovic A."/>
            <person name="Larimer J."/>
            <person name="Martinez D."/>
            <person name="Murphy C."/>
            <person name="Pearson M.D."/>
            <person name="Persinoti G."/>
            <person name="Poon T."/>
            <person name="Priest M."/>
            <person name="Roberts A.D."/>
            <person name="Saif S."/>
            <person name="Shea T.D."/>
            <person name="Sykes S.N."/>
            <person name="Wortman J."/>
            <person name="Nusbaum C."/>
            <person name="Birren B."/>
        </authorList>
    </citation>
    <scope>NUCLEOTIDE SEQUENCE [LARGE SCALE GENOMIC DNA]</scope>
    <source>
        <strain evidence="7 8">MR816</strain>
    </source>
</reference>
<feature type="region of interest" description="Disordered" evidence="5">
    <location>
        <begin position="1"/>
        <end position="49"/>
    </location>
</feature>
<feature type="compositionally biased region" description="Low complexity" evidence="5">
    <location>
        <begin position="773"/>
        <end position="783"/>
    </location>
</feature>
<feature type="compositionally biased region" description="Basic residues" evidence="5">
    <location>
        <begin position="761"/>
        <end position="772"/>
    </location>
</feature>
<dbReference type="EMBL" id="AOKY01000199">
    <property type="protein sequence ID" value="KDB25546.1"/>
    <property type="molecule type" value="Genomic_DNA"/>
</dbReference>
<dbReference type="CDD" id="cd04449">
    <property type="entry name" value="DEP_DEPDC5-like"/>
    <property type="match status" value="1"/>
</dbReference>
<dbReference type="InterPro" id="IPR000591">
    <property type="entry name" value="DEP_dom"/>
</dbReference>
<dbReference type="InterPro" id="IPR036390">
    <property type="entry name" value="WH_DNA-bd_sf"/>
</dbReference>
<evidence type="ECO:0000256" key="5">
    <source>
        <dbReference type="SAM" id="MobiDB-lite"/>
    </source>
</evidence>
<evidence type="ECO:0000256" key="1">
    <source>
        <dbReference type="ARBA" id="ARBA00004148"/>
    </source>
</evidence>
<dbReference type="Pfam" id="PF00610">
    <property type="entry name" value="DEP"/>
    <property type="match status" value="1"/>
</dbReference>
<dbReference type="STRING" id="1215338.A0A059JCD8"/>
<gene>
    <name evidence="7" type="ORF">H109_02656</name>
</gene>
<dbReference type="InterPro" id="IPR045838">
    <property type="entry name" value="DEPDC5_CTD"/>
</dbReference>
<feature type="region of interest" description="Disordered" evidence="5">
    <location>
        <begin position="819"/>
        <end position="852"/>
    </location>
</feature>
<dbReference type="PANTHER" id="PTHR13179">
    <property type="entry name" value="DEP DOMAIN CONTAINING PROTEIN 5"/>
    <property type="match status" value="1"/>
</dbReference>
<dbReference type="GO" id="GO:1904262">
    <property type="term" value="P:negative regulation of TORC1 signaling"/>
    <property type="evidence" value="ECO:0007669"/>
    <property type="project" value="TreeGrafter"/>
</dbReference>
<dbReference type="PROSITE" id="PS50186">
    <property type="entry name" value="DEP"/>
    <property type="match status" value="1"/>
</dbReference>
<feature type="compositionally biased region" description="Gly residues" evidence="5">
    <location>
        <begin position="126"/>
        <end position="136"/>
    </location>
</feature>
<dbReference type="OrthoDB" id="39497at2759"/>
<comment type="caution">
    <text evidence="7">The sequence shown here is derived from an EMBL/GenBank/DDBJ whole genome shotgun (WGS) entry which is preliminary data.</text>
</comment>
<evidence type="ECO:0000313" key="8">
    <source>
        <dbReference type="Proteomes" id="UP000024533"/>
    </source>
</evidence>
<dbReference type="OMA" id="SWMNATP"/>
<dbReference type="Proteomes" id="UP000024533">
    <property type="component" value="Unassembled WGS sequence"/>
</dbReference>
<protein>
    <recommendedName>
        <fullName evidence="3">Vacuolar membrane-associated protein IML1</fullName>
    </recommendedName>
    <alternativeName>
        <fullName evidence="4">Vacuolar membrane-associated protein iml1</fullName>
    </alternativeName>
</protein>
<dbReference type="SUPFAM" id="SSF46785">
    <property type="entry name" value="Winged helix' DNA-binding domain"/>
    <property type="match status" value="1"/>
</dbReference>
<dbReference type="GO" id="GO:0005774">
    <property type="term" value="C:vacuolar membrane"/>
    <property type="evidence" value="ECO:0007669"/>
    <property type="project" value="UniProtKB-SubCell"/>
</dbReference>
<accession>A0A059JCD8</accession>
<dbReference type="SMART" id="SM00049">
    <property type="entry name" value="DEP"/>
    <property type="match status" value="1"/>
</dbReference>
<feature type="compositionally biased region" description="Basic and acidic residues" evidence="5">
    <location>
        <begin position="891"/>
        <end position="905"/>
    </location>
</feature>
<evidence type="ECO:0000256" key="3">
    <source>
        <dbReference type="ARBA" id="ARBA00018529"/>
    </source>
</evidence>
<evidence type="ECO:0000313" key="7">
    <source>
        <dbReference type="EMBL" id="KDB25546.1"/>
    </source>
</evidence>
<comment type="subcellular location">
    <subcellularLocation>
        <location evidence="1">Vacuole membrane</location>
        <topology evidence="1">Peripheral membrane protein</topology>
    </subcellularLocation>
</comment>
<dbReference type="GO" id="GO:0010508">
    <property type="term" value="P:positive regulation of autophagy"/>
    <property type="evidence" value="ECO:0007669"/>
    <property type="project" value="TreeGrafter"/>
</dbReference>
<dbReference type="GO" id="GO:0035556">
    <property type="term" value="P:intracellular signal transduction"/>
    <property type="evidence" value="ECO:0007669"/>
    <property type="project" value="InterPro"/>
</dbReference>
<feature type="region of interest" description="Disordered" evidence="5">
    <location>
        <begin position="566"/>
        <end position="587"/>
    </location>
</feature>
<evidence type="ECO:0000256" key="4">
    <source>
        <dbReference type="ARBA" id="ARBA00021881"/>
    </source>
</evidence>
<feature type="region of interest" description="Disordered" evidence="5">
    <location>
        <begin position="761"/>
        <end position="801"/>
    </location>
</feature>
<dbReference type="InterPro" id="IPR027244">
    <property type="entry name" value="IML1"/>
</dbReference>
<dbReference type="Gene3D" id="1.10.10.10">
    <property type="entry name" value="Winged helix-like DNA-binding domain superfamily/Winged helix DNA-binding domain"/>
    <property type="match status" value="1"/>
</dbReference>
<feature type="compositionally biased region" description="Low complexity" evidence="5">
    <location>
        <begin position="695"/>
        <end position="706"/>
    </location>
</feature>
<dbReference type="PANTHER" id="PTHR13179:SF8">
    <property type="entry name" value="GATOR COMPLEX PROTEIN DEPDC5"/>
    <property type="match status" value="1"/>
</dbReference>
<dbReference type="Pfam" id="PF12257">
    <property type="entry name" value="IML1"/>
    <property type="match status" value="1"/>
</dbReference>
<feature type="compositionally biased region" description="Polar residues" evidence="5">
    <location>
        <begin position="19"/>
        <end position="32"/>
    </location>
</feature>
<comment type="similarity">
    <text evidence="2">Belongs to the IML1 family.</text>
</comment>
<dbReference type="InterPro" id="IPR048255">
    <property type="entry name" value="IML1_N"/>
</dbReference>
<dbReference type="Pfam" id="PF19418">
    <property type="entry name" value="DEPDC5_CTD"/>
    <property type="match status" value="1"/>
</dbReference>
<proteinExistence type="inferred from homology"/>
<feature type="region of interest" description="Disordered" evidence="5">
    <location>
        <begin position="883"/>
        <end position="935"/>
    </location>
</feature>
<feature type="region of interest" description="Disordered" evidence="5">
    <location>
        <begin position="99"/>
        <end position="153"/>
    </location>
</feature>
<feature type="compositionally biased region" description="Basic and acidic residues" evidence="5">
    <location>
        <begin position="1483"/>
        <end position="1494"/>
    </location>
</feature>
<sequence>MVLSELSKGMHSRDLKQGNVETASIRSASGSTHEPRPKSASTAPSQSSAASSSYRACLLSVHDENFSREDVLFNRQALGDWAVKVGDLIELSALYGETPSDSQLEGESASITNSQQDEPGVNPARGQGGGGAGAGGRYSPLPSHRDSRRGDGALSGSSHVVGNFLFIVKHMQPEILNRHPNLQISVSNQVANRFGFKKRSRVLLTVKPRSQCSATHVELVFRDQFLLRADMWRMAMSELLDRPLYKGQKVVFMNTVKATVKSIFQDGRKVMAGYFTPRTIPIFRSESARYVLFIQMSKEMWDFNTEGTGDILFSRVVDGLLPELFKRWATIDAHHLVTIVMFTRVQYDHNIPASDEFKPMNLNSSSLNPNITGEAGTSVQDFYRVVVNDMPSGRWTAILDELKREFRTFLRDILIPPPQTSGDEVSDFEGSPPIATAGTSPTIAGHLTSAIKGNILEAINIASSYLDFEYVGRDLVRTGTSIVMITPGSGTFEVGFDTLALTSDVLGSRSIGIDLICLSPMPLHSVPLFKYKIPKRRSSHSSVSTINSDTASILGPSEVASPTSTKTTIAAWPPTPKPTHLSDSLSRATRSSSAVKTSLDPEEWGYGIPYWIDISFWGAHNYQDKKWKKNNVTPPAFGTVAPQPKLFQPKVRMYEIQMMGVMESEQSNISIPNLHVGHSVIDETAVRPRSSELGTLNSSSNLASHTSSHKPQTRDRGQPGSFMYSFKDSKKLIMSSQEKKRTNISEWMDSYDELAFHIRSRKRPSKRHHKPKSPSVSNLSLSSRRAHQQQPRTPVRQKISATLVPARPAAVSPITTVSGTNLAKGLPTLPTASKSNHKSNLKDTSKPSASRSTRSISFALLGFGRAPPTATASTQVKAEYAKALPTASGKTPEENIYDSKPEDHPQSPSSLAPAVAEPQAQNVDEGSRSELLPSRPISIKTAVSHNPEEPTVAAASLDGSFTAHVPELRHEPGSLYESHAAGLKRTGRRLDMANNSISGAGTALPSPEKALSPWIKHVKPWNPPKHLPTRESWFGRWHHVYPRKPTTSSVNWKSLKSPAALPLTTEDFPTEEELETNYLQKPYTVYQDEDSEVSESPKTRDALLREMISLRLSHGFQLVLRNQREDLTFGDTIFDLTSLSKDNVTIYMSMGGIIHRLVCVGGGEIEVTQFTRKPLNGYLQDAKELEVTYRPAVKTIQGTQYRKSCIRLALSQLEYNWNFADSFLAGHRDHLADSLRQLKHWRTRFVLIPTHMSTHSRRNNSSLNEDNEEERHLMGIYQLTQIWQRYKYIPPEEKKFQSTGSKKKDQNPLNILYQTCDPSVVVATELDRLLLEDPGLDNPPAQLLPESELLQKSSVSLSSIAQAMQSEKGVRMMDRRWHWRLHYNCFVGMEFTTWLIKNFSDIDTRDEAVQFGNELMKHGLFHHVQRRHNFRDGNYFYQITDEYRMSRPEFKGGWFQSLKGDKSTPSTPMEKDGVKDSPSSFRSRSEKSSDDGAGKNEPLPPPPRSSGRSKVAIWLAKSMKYDLDPRKRSDRPEIIDLHYDRIHNPENCFHIELSWMNATPKLVEDAVVSWAGLAEKYGLKLVELPLSEASSIIESQVFRRPFPIKLKHQPPDPPSGNLFTSTSFTSQSTPDRHFYHKAILKKFDFILDFEPFSAFPTDVEVSYSWGKPDYRFPQYVHRSGAILAQITDEGDFLLLTNRLFNTYHPSVMIKESNKFERGEYFRPRASTIVDSALYDRGSPHLSPVVRSSGLNGFSPSVSPQTQQQPESTNVYQAAADLKDKLQAFCNDKEKLDAFFATAAAHGRPVSTKTSPTNTMTSDSLIPSLVLPDSVVRHSTSSSAGKMPQRSASIDSVVVQHTPRYGPAHDSPGTTQL</sequence>
<organism evidence="7 8">
    <name type="scientific">Trichophyton interdigitale (strain MR816)</name>
    <dbReference type="NCBI Taxonomy" id="1215338"/>
    <lineage>
        <taxon>Eukaryota</taxon>
        <taxon>Fungi</taxon>
        <taxon>Dikarya</taxon>
        <taxon>Ascomycota</taxon>
        <taxon>Pezizomycotina</taxon>
        <taxon>Eurotiomycetes</taxon>
        <taxon>Eurotiomycetidae</taxon>
        <taxon>Onygenales</taxon>
        <taxon>Arthrodermataceae</taxon>
        <taxon>Trichophyton</taxon>
    </lineage>
</organism>